<dbReference type="Gene3D" id="3.50.50.60">
    <property type="entry name" value="FAD/NAD(P)-binding domain"/>
    <property type="match status" value="2"/>
</dbReference>
<organism evidence="3 4">
    <name type="scientific">Microbacterium paludicola</name>
    <dbReference type="NCBI Taxonomy" id="300019"/>
    <lineage>
        <taxon>Bacteria</taxon>
        <taxon>Bacillati</taxon>
        <taxon>Actinomycetota</taxon>
        <taxon>Actinomycetes</taxon>
        <taxon>Micrococcales</taxon>
        <taxon>Microbacteriaceae</taxon>
        <taxon>Microbacterium</taxon>
    </lineage>
</organism>
<dbReference type="PANTHER" id="PTHR43476">
    <property type="entry name" value="3-(3-HYDROXY-PHENYL)PROPIONATE/3-HYDROXYCINNAMIC ACID HYDROXYLASE"/>
    <property type="match status" value="1"/>
</dbReference>
<evidence type="ECO:0000256" key="1">
    <source>
        <dbReference type="ARBA" id="ARBA00023002"/>
    </source>
</evidence>
<reference evidence="3 4" key="1">
    <citation type="submission" date="2019-03" db="EMBL/GenBank/DDBJ databases">
        <title>Diversity of the mouse oral microbiome.</title>
        <authorList>
            <person name="Joseph S."/>
            <person name="Aduse-Opoku J."/>
            <person name="Curtis M."/>
            <person name="Wade W."/>
            <person name="Hashim A."/>
        </authorList>
    </citation>
    <scope>NUCLEOTIDE SEQUENCE [LARGE SCALE GENOMIC DNA]</scope>
    <source>
        <strain evidence="3 4">P1012</strain>
    </source>
</reference>
<dbReference type="InterPro" id="IPR050631">
    <property type="entry name" value="PheA/TfdB_FAD_monoxygenase"/>
</dbReference>
<evidence type="ECO:0000313" key="3">
    <source>
        <dbReference type="EMBL" id="TFU32806.1"/>
    </source>
</evidence>
<dbReference type="PRINTS" id="PR00420">
    <property type="entry name" value="RNGMNOXGNASE"/>
</dbReference>
<sequence length="406" mass="44889">MDDTTRRPERLTADCVIAGGGPAGLMLGLLLARAGVDTIVLEKHADFLRDFRGDTIHPSTQDALAELGLLDEFLRLPHADMSQVGLRYRGQDVVLADFSRLPTRRHAIAFMPQHHFLDLLASASAREPRHRLLRRTRVTGLIHDGERVAGVRAEGPDGPVEVRARLVVGCDGRDSDVRRAAGLVPRRTRNAMDVLWFRLPRIGDERLPLFHAGDGALVVIDRGDFFQVAHIIRAGTWDPTPDALDRMRERVARLTPTLAERMAALTLNDVKLLTVRIERLRRWYRDGLLCIGDAAHAMSPAGGVGVNLAIQDAIATANLLAPLLRRGRPTPAALARVQRRRAFPAAAVQLVQSAMQRPMLSHLDRGPGSRAGLPLALRILRRVPLPRHVLGRLIGLGLRPEHVRQR</sequence>
<dbReference type="GO" id="GO:0071949">
    <property type="term" value="F:FAD binding"/>
    <property type="evidence" value="ECO:0007669"/>
    <property type="project" value="InterPro"/>
</dbReference>
<dbReference type="OrthoDB" id="9791689at2"/>
<dbReference type="Pfam" id="PF01494">
    <property type="entry name" value="FAD_binding_3"/>
    <property type="match status" value="1"/>
</dbReference>
<dbReference type="InterPro" id="IPR036188">
    <property type="entry name" value="FAD/NAD-bd_sf"/>
</dbReference>
<dbReference type="SUPFAM" id="SSF51905">
    <property type="entry name" value="FAD/NAD(P)-binding domain"/>
    <property type="match status" value="1"/>
</dbReference>
<comment type="caution">
    <text evidence="3">The sequence shown here is derived from an EMBL/GenBank/DDBJ whole genome shotgun (WGS) entry which is preliminary data.</text>
</comment>
<protein>
    <submittedName>
        <fullName evidence="3">FAD-dependent oxidoreductase</fullName>
    </submittedName>
</protein>
<dbReference type="EMBL" id="SPQB01000018">
    <property type="protein sequence ID" value="TFU32806.1"/>
    <property type="molecule type" value="Genomic_DNA"/>
</dbReference>
<dbReference type="Proteomes" id="UP000298358">
    <property type="component" value="Unassembled WGS sequence"/>
</dbReference>
<evidence type="ECO:0000259" key="2">
    <source>
        <dbReference type="Pfam" id="PF01494"/>
    </source>
</evidence>
<dbReference type="InterPro" id="IPR002938">
    <property type="entry name" value="FAD-bd"/>
</dbReference>
<gene>
    <name evidence="3" type="ORF">E4U02_08755</name>
</gene>
<keyword evidence="4" id="KW-1185">Reference proteome</keyword>
<feature type="domain" description="FAD-binding" evidence="2">
    <location>
        <begin position="14"/>
        <end position="349"/>
    </location>
</feature>
<dbReference type="AlphaFoldDB" id="A0A4Y9FX29"/>
<name>A0A4Y9FX29_9MICO</name>
<proteinExistence type="predicted"/>
<evidence type="ECO:0000313" key="4">
    <source>
        <dbReference type="Proteomes" id="UP000298358"/>
    </source>
</evidence>
<dbReference type="RefSeq" id="WP_135114465.1">
    <property type="nucleotide sequence ID" value="NZ_JADGLL010000018.1"/>
</dbReference>
<dbReference type="PANTHER" id="PTHR43476:SF5">
    <property type="entry name" value="FAD-DEPENDENT MONOOXYGENASE"/>
    <property type="match status" value="1"/>
</dbReference>
<dbReference type="NCBIfam" id="NF004834">
    <property type="entry name" value="PRK06185.1-3"/>
    <property type="match status" value="1"/>
</dbReference>
<keyword evidence="1" id="KW-0560">Oxidoreductase</keyword>
<dbReference type="GO" id="GO:0016491">
    <property type="term" value="F:oxidoreductase activity"/>
    <property type="evidence" value="ECO:0007669"/>
    <property type="project" value="UniProtKB-KW"/>
</dbReference>
<accession>A0A4Y9FX29</accession>